<dbReference type="Pfam" id="PF00646">
    <property type="entry name" value="F-box"/>
    <property type="match status" value="1"/>
</dbReference>
<feature type="domain" description="F-box" evidence="1">
    <location>
        <begin position="4"/>
        <end position="45"/>
    </location>
</feature>
<evidence type="ECO:0000313" key="3">
    <source>
        <dbReference type="Proteomes" id="UP000284842"/>
    </source>
</evidence>
<organism evidence="2 3">
    <name type="scientific">Panaeolus cyanescens</name>
    <dbReference type="NCBI Taxonomy" id="181874"/>
    <lineage>
        <taxon>Eukaryota</taxon>
        <taxon>Fungi</taxon>
        <taxon>Dikarya</taxon>
        <taxon>Basidiomycota</taxon>
        <taxon>Agaricomycotina</taxon>
        <taxon>Agaricomycetes</taxon>
        <taxon>Agaricomycetidae</taxon>
        <taxon>Agaricales</taxon>
        <taxon>Agaricineae</taxon>
        <taxon>Galeropsidaceae</taxon>
        <taxon>Panaeolus</taxon>
    </lineage>
</organism>
<accession>A0A409X550</accession>
<evidence type="ECO:0000313" key="2">
    <source>
        <dbReference type="EMBL" id="PPQ85861.1"/>
    </source>
</evidence>
<dbReference type="AlphaFoldDB" id="A0A409X550"/>
<dbReference type="SUPFAM" id="SSF81383">
    <property type="entry name" value="F-box domain"/>
    <property type="match status" value="1"/>
</dbReference>
<dbReference type="InterPro" id="IPR036047">
    <property type="entry name" value="F-box-like_dom_sf"/>
</dbReference>
<evidence type="ECO:0000259" key="1">
    <source>
        <dbReference type="Pfam" id="PF00646"/>
    </source>
</evidence>
<reference evidence="2 3" key="1">
    <citation type="journal article" date="2018" name="Evol. Lett.">
        <title>Horizontal gene cluster transfer increased hallucinogenic mushroom diversity.</title>
        <authorList>
            <person name="Reynolds H.T."/>
            <person name="Vijayakumar V."/>
            <person name="Gluck-Thaler E."/>
            <person name="Korotkin H.B."/>
            <person name="Matheny P.B."/>
            <person name="Slot J.C."/>
        </authorList>
    </citation>
    <scope>NUCLEOTIDE SEQUENCE [LARGE SCALE GENOMIC DNA]</scope>
    <source>
        <strain evidence="2 3">2629</strain>
    </source>
</reference>
<dbReference type="OrthoDB" id="9974792at2759"/>
<comment type="caution">
    <text evidence="2">The sequence shown here is derived from an EMBL/GenBank/DDBJ whole genome shotgun (WGS) entry which is preliminary data.</text>
</comment>
<dbReference type="InterPro" id="IPR001810">
    <property type="entry name" value="F-box_dom"/>
</dbReference>
<dbReference type="Gene3D" id="1.20.1280.50">
    <property type="match status" value="1"/>
</dbReference>
<sequence length="367" mass="42417">MPPLEIPQDVLLHIFFFLPVRDRASQLCLLRLVQKTWRNAIDNHPECWAVFDFYPPCKQQLERCRQHVLHFEIGFPFKWEECIDHGINMQEIDDYVPRIKSFSTLGKFYHVRLPHATVGHIDFSPLGRDWMMGFPRLVDLSLSHMEPEDVRRALTAMPVLQRLAIGAMVYDPGYEYTSYSKAKPLIHKNLCILECRQDFRTLLPQIQLPGLAQFITDIDGFHQQAFEEFIKRHPGCRRFLLKEGLCTDWEYCEIHEFLKVAPVQHIAIHWTMWENPCCGSLATIATRSGLGTPQCVIEAGRLNLDKYLLHKLFDGFEVTYSLVMCPRQSMVIESCIQQAHGGGSTSLRITSGHCQCYNHIPGSPTYL</sequence>
<gene>
    <name evidence="2" type="ORF">CVT24_005844</name>
</gene>
<dbReference type="EMBL" id="NHTK01004614">
    <property type="protein sequence ID" value="PPQ85861.1"/>
    <property type="molecule type" value="Genomic_DNA"/>
</dbReference>
<proteinExistence type="predicted"/>
<keyword evidence="3" id="KW-1185">Reference proteome</keyword>
<dbReference type="Proteomes" id="UP000284842">
    <property type="component" value="Unassembled WGS sequence"/>
</dbReference>
<dbReference type="InParanoid" id="A0A409X550"/>
<protein>
    <recommendedName>
        <fullName evidence="1">F-box domain-containing protein</fullName>
    </recommendedName>
</protein>
<name>A0A409X550_9AGAR</name>